<name>A0ABQ2KFL0_9MICO</name>
<dbReference type="RefSeq" id="WP_229679504.1">
    <property type="nucleotide sequence ID" value="NZ_BAABBD010000002.1"/>
</dbReference>
<reference evidence="2" key="1">
    <citation type="journal article" date="2019" name="Int. J. Syst. Evol. Microbiol.">
        <title>The Global Catalogue of Microorganisms (GCM) 10K type strain sequencing project: providing services to taxonomists for standard genome sequencing and annotation.</title>
        <authorList>
            <consortium name="The Broad Institute Genomics Platform"/>
            <consortium name="The Broad Institute Genome Sequencing Center for Infectious Disease"/>
            <person name="Wu L."/>
            <person name="Ma J."/>
        </authorList>
    </citation>
    <scope>NUCLEOTIDE SEQUENCE [LARGE SCALE GENOMIC DNA]</scope>
    <source>
        <strain evidence="2">CGMCC 1.6960</strain>
    </source>
</reference>
<dbReference type="Proteomes" id="UP000626982">
    <property type="component" value="Unassembled WGS sequence"/>
</dbReference>
<proteinExistence type="predicted"/>
<evidence type="ECO:0000313" key="1">
    <source>
        <dbReference type="EMBL" id="GGN82023.1"/>
    </source>
</evidence>
<gene>
    <name evidence="1" type="ORF">GCM10010968_11380</name>
</gene>
<protein>
    <recommendedName>
        <fullName evidence="3">Glycosyltransferase, GT2 family</fullName>
    </recommendedName>
</protein>
<dbReference type="PANTHER" id="PTHR43179">
    <property type="entry name" value="RHAMNOSYLTRANSFERASE WBBL"/>
    <property type="match status" value="1"/>
</dbReference>
<evidence type="ECO:0000313" key="2">
    <source>
        <dbReference type="Proteomes" id="UP000626982"/>
    </source>
</evidence>
<dbReference type="EMBL" id="BMLM01000001">
    <property type="protein sequence ID" value="GGN82023.1"/>
    <property type="molecule type" value="Genomic_DNA"/>
</dbReference>
<organism evidence="1 2">
    <name type="scientific">Agrococcus terreus</name>
    <dbReference type="NCBI Taxonomy" id="574649"/>
    <lineage>
        <taxon>Bacteria</taxon>
        <taxon>Bacillati</taxon>
        <taxon>Actinomycetota</taxon>
        <taxon>Actinomycetes</taxon>
        <taxon>Micrococcales</taxon>
        <taxon>Microbacteriaceae</taxon>
        <taxon>Agrococcus</taxon>
    </lineage>
</organism>
<evidence type="ECO:0008006" key="3">
    <source>
        <dbReference type="Google" id="ProtNLM"/>
    </source>
</evidence>
<keyword evidence="2" id="KW-1185">Reference proteome</keyword>
<sequence>MAEPWAIVVVSFGSSMLLEQHLVATADASPDALVVVVDNRSTEGERERVRALAAERGWHLVAMDGNPGFGGGANAGIGRALELGARAVLLLNPDARIGADGVAVLRGAGGPLSLRSPLVRSPDGRPWFSGLDLDLVDGEIRSPRRRAERPDGEPMAWLSGACLWIEAPLWALVGGFDDDYFLYWEDVDLSRRVLDAGGELLVVEDATAWHDEGGTHRERGARAEAKSELYYFWNIRNRMLFAAKHLDPEGIRRWRRAAPGAAWRIVLRGGRRQLLRPVPPLRALVRGLSEGSRIAREALASGGGARS</sequence>
<dbReference type="InterPro" id="IPR029044">
    <property type="entry name" value="Nucleotide-diphossugar_trans"/>
</dbReference>
<dbReference type="Gene3D" id="3.90.550.10">
    <property type="entry name" value="Spore Coat Polysaccharide Biosynthesis Protein SpsA, Chain A"/>
    <property type="match status" value="1"/>
</dbReference>
<dbReference type="SUPFAM" id="SSF53448">
    <property type="entry name" value="Nucleotide-diphospho-sugar transferases"/>
    <property type="match status" value="1"/>
</dbReference>
<dbReference type="PANTHER" id="PTHR43179:SF7">
    <property type="entry name" value="RHAMNOSYLTRANSFERASE WBBL"/>
    <property type="match status" value="1"/>
</dbReference>
<comment type="caution">
    <text evidence="1">The sequence shown here is derived from an EMBL/GenBank/DDBJ whole genome shotgun (WGS) entry which is preliminary data.</text>
</comment>
<accession>A0ABQ2KFL0</accession>